<dbReference type="AlphaFoldDB" id="A0A7J8ENJ2"/>
<feature type="compositionally biased region" description="Basic and acidic residues" evidence="1">
    <location>
        <begin position="226"/>
        <end position="238"/>
    </location>
</feature>
<dbReference type="FunCoup" id="A0A7J8ENJ2">
    <property type="interactions" value="158"/>
</dbReference>
<name>A0A7J8ENJ2_MOLMO</name>
<dbReference type="InParanoid" id="A0A7J8ENJ2"/>
<feature type="region of interest" description="Disordered" evidence="1">
    <location>
        <begin position="131"/>
        <end position="210"/>
    </location>
</feature>
<evidence type="ECO:0000313" key="3">
    <source>
        <dbReference type="Proteomes" id="UP000550707"/>
    </source>
</evidence>
<evidence type="ECO:0008006" key="4">
    <source>
        <dbReference type="Google" id="ProtNLM"/>
    </source>
</evidence>
<dbReference type="GO" id="GO:0120160">
    <property type="term" value="F:intraciliary transport particle A binding"/>
    <property type="evidence" value="ECO:0007669"/>
    <property type="project" value="TreeGrafter"/>
</dbReference>
<dbReference type="GO" id="GO:0007340">
    <property type="term" value="P:acrosome reaction"/>
    <property type="evidence" value="ECO:0007669"/>
    <property type="project" value="TreeGrafter"/>
</dbReference>
<dbReference type="OrthoDB" id="10057631at2759"/>
<dbReference type="Pfam" id="PF17722">
    <property type="entry name" value="IFTAP"/>
    <property type="match status" value="1"/>
</dbReference>
<comment type="caution">
    <text evidence="2">The sequence shown here is derived from an EMBL/GenBank/DDBJ whole genome shotgun (WGS) entry which is preliminary data.</text>
</comment>
<evidence type="ECO:0000313" key="2">
    <source>
        <dbReference type="EMBL" id="KAF6437057.1"/>
    </source>
</evidence>
<protein>
    <recommendedName>
        <fullName evidence="4">Intraflagellar transport associated protein</fullName>
    </recommendedName>
</protein>
<evidence type="ECO:0000256" key="1">
    <source>
        <dbReference type="SAM" id="MobiDB-lite"/>
    </source>
</evidence>
<accession>A0A7J8ENJ2</accession>
<dbReference type="InterPro" id="IPR040028">
    <property type="entry name" value="IFTAP"/>
</dbReference>
<dbReference type="GO" id="GO:0005829">
    <property type="term" value="C:cytosol"/>
    <property type="evidence" value="ECO:0007669"/>
    <property type="project" value="TreeGrafter"/>
</dbReference>
<proteinExistence type="predicted"/>
<dbReference type="PANTHER" id="PTHR35543:SF1">
    <property type="entry name" value="INTRAFLAGELLAR TRANSPORT-ASSOCIATED PROTEIN"/>
    <property type="match status" value="1"/>
</dbReference>
<dbReference type="PANTHER" id="PTHR35543">
    <property type="entry name" value="PROTEIN C11ORF74"/>
    <property type="match status" value="1"/>
</dbReference>
<dbReference type="GO" id="GO:0097731">
    <property type="term" value="C:9+0 non-motile cilium"/>
    <property type="evidence" value="ECO:0007669"/>
    <property type="project" value="TreeGrafter"/>
</dbReference>
<dbReference type="GO" id="GO:0007283">
    <property type="term" value="P:spermatogenesis"/>
    <property type="evidence" value="ECO:0007669"/>
    <property type="project" value="TreeGrafter"/>
</dbReference>
<dbReference type="EMBL" id="JACASF010000013">
    <property type="protein sequence ID" value="KAF6437057.1"/>
    <property type="molecule type" value="Genomic_DNA"/>
</dbReference>
<gene>
    <name evidence="2" type="ORF">HJG59_001669</name>
</gene>
<keyword evidence="3" id="KW-1185">Reference proteome</keyword>
<feature type="region of interest" description="Disordered" evidence="1">
    <location>
        <begin position="225"/>
        <end position="246"/>
    </location>
</feature>
<organism evidence="2 3">
    <name type="scientific">Molossus molossus</name>
    <name type="common">Pallas' mastiff bat</name>
    <name type="synonym">Vespertilio molossus</name>
    <dbReference type="NCBI Taxonomy" id="27622"/>
    <lineage>
        <taxon>Eukaryota</taxon>
        <taxon>Metazoa</taxon>
        <taxon>Chordata</taxon>
        <taxon>Craniata</taxon>
        <taxon>Vertebrata</taxon>
        <taxon>Euteleostomi</taxon>
        <taxon>Mammalia</taxon>
        <taxon>Eutheria</taxon>
        <taxon>Laurasiatheria</taxon>
        <taxon>Chiroptera</taxon>
        <taxon>Yangochiroptera</taxon>
        <taxon>Molossidae</taxon>
        <taxon>Molossus</taxon>
    </lineage>
</organism>
<reference evidence="2 3" key="1">
    <citation type="journal article" date="2020" name="Nature">
        <title>Six reference-quality genomes reveal evolution of bat adaptations.</title>
        <authorList>
            <person name="Jebb D."/>
            <person name="Huang Z."/>
            <person name="Pippel M."/>
            <person name="Hughes G.M."/>
            <person name="Lavrichenko K."/>
            <person name="Devanna P."/>
            <person name="Winkler S."/>
            <person name="Jermiin L.S."/>
            <person name="Skirmuntt E.C."/>
            <person name="Katzourakis A."/>
            <person name="Burkitt-Gray L."/>
            <person name="Ray D.A."/>
            <person name="Sullivan K.A.M."/>
            <person name="Roscito J.G."/>
            <person name="Kirilenko B.M."/>
            <person name="Davalos L.M."/>
            <person name="Corthals A.P."/>
            <person name="Power M.L."/>
            <person name="Jones G."/>
            <person name="Ransome R.D."/>
            <person name="Dechmann D.K.N."/>
            <person name="Locatelli A.G."/>
            <person name="Puechmaille S.J."/>
            <person name="Fedrigo O."/>
            <person name="Jarvis E.D."/>
            <person name="Hiller M."/>
            <person name="Vernes S.C."/>
            <person name="Myers E.W."/>
            <person name="Teeling E.C."/>
        </authorList>
    </citation>
    <scope>NUCLEOTIDE SEQUENCE [LARGE SCALE GENOMIC DNA]</scope>
    <source>
        <strain evidence="2">MMolMol1</strain>
        <tissue evidence="2">Muscle</tissue>
    </source>
</reference>
<sequence length="246" mass="27152">MDEDQIIEEVLDKFVNCHEQTYEEFLSTFTHLSQEDNVTKRGVFGTNSSENRISLIPCTHENGPRAHHPGRRAVIPRASPPCPEAEPVVLHEGQNVGSSFHGDLNRAGKVKVDNFLEVEDLDMDEEIKPQMNKGLPLLPGEAEQDGSACVPAPTPAGAQPLSPGVQPRSPVEGADRQRDQPRSPVKGADQQRDETPGDEVQPFRLDEEFDYDAVMLTPKFSPAEMEAIKELSRQHRENTSTPGGTL</sequence>
<dbReference type="Proteomes" id="UP000550707">
    <property type="component" value="Unassembled WGS sequence"/>
</dbReference>